<dbReference type="InterPro" id="IPR003251">
    <property type="entry name" value="Rr_diiron-bd_dom"/>
</dbReference>
<reference evidence="2 3" key="1">
    <citation type="journal article" date="2016" name="Nat. Commun.">
        <title>Thousands of microbial genomes shed light on interconnected biogeochemical processes in an aquifer system.</title>
        <authorList>
            <person name="Anantharaman K."/>
            <person name="Brown C.T."/>
            <person name="Hug L.A."/>
            <person name="Sharon I."/>
            <person name="Castelle C.J."/>
            <person name="Probst A.J."/>
            <person name="Thomas B.C."/>
            <person name="Singh A."/>
            <person name="Wilkins M.J."/>
            <person name="Karaoz U."/>
            <person name="Brodie E.L."/>
            <person name="Williams K.H."/>
            <person name="Hubbard S.S."/>
            <person name="Banfield J.F."/>
        </authorList>
    </citation>
    <scope>NUCLEOTIDE SEQUENCE [LARGE SCALE GENOMIC DNA]</scope>
</reference>
<dbReference type="InterPro" id="IPR009078">
    <property type="entry name" value="Ferritin-like_SF"/>
</dbReference>
<dbReference type="Gene3D" id="1.20.1260.10">
    <property type="match status" value="1"/>
</dbReference>
<sequence length="166" mass="19629">MRERKMEKSKEKISKALIIGIKNEIRVIELYSQYVKRDASSESKKEVKNLIRDEERHTRLLKNAFEKSLNKKLNTSKIKDDSLKAVEIVKNDPSYLHIIDIAIGYEKREKAHFEKSEKEINDKELKELFNTLAKEEQGHIDVLEHERKAALGQPFDEYELDLYVRE</sequence>
<evidence type="ECO:0000313" key="2">
    <source>
        <dbReference type="EMBL" id="OGL43076.1"/>
    </source>
</evidence>
<gene>
    <name evidence="2" type="ORF">A2042_08195</name>
</gene>
<dbReference type="SUPFAM" id="SSF47240">
    <property type="entry name" value="Ferritin-like"/>
    <property type="match status" value="1"/>
</dbReference>
<protein>
    <recommendedName>
        <fullName evidence="1">Rubrerythrin diiron-binding domain-containing protein</fullName>
    </recommendedName>
</protein>
<dbReference type="InterPro" id="IPR012347">
    <property type="entry name" value="Ferritin-like"/>
</dbReference>
<organism evidence="2 3">
    <name type="scientific">Candidatus Schekmanbacteria bacterium GWA2_38_11</name>
    <dbReference type="NCBI Taxonomy" id="1817876"/>
    <lineage>
        <taxon>Bacteria</taxon>
        <taxon>Candidatus Schekmaniibacteriota</taxon>
    </lineage>
</organism>
<proteinExistence type="predicted"/>
<dbReference type="Proteomes" id="UP000178526">
    <property type="component" value="Unassembled WGS sequence"/>
</dbReference>
<feature type="domain" description="Rubrerythrin diiron-binding" evidence="1">
    <location>
        <begin position="17"/>
        <end position="144"/>
    </location>
</feature>
<evidence type="ECO:0000259" key="1">
    <source>
        <dbReference type="Pfam" id="PF02915"/>
    </source>
</evidence>
<dbReference type="Pfam" id="PF02915">
    <property type="entry name" value="Rubrerythrin"/>
    <property type="match status" value="1"/>
</dbReference>
<dbReference type="GO" id="GO:0016491">
    <property type="term" value="F:oxidoreductase activity"/>
    <property type="evidence" value="ECO:0007669"/>
    <property type="project" value="InterPro"/>
</dbReference>
<dbReference type="AlphaFoldDB" id="A0A1F7RNF0"/>
<accession>A0A1F7RNF0</accession>
<dbReference type="EMBL" id="MGDB01000013">
    <property type="protein sequence ID" value="OGL43076.1"/>
    <property type="molecule type" value="Genomic_DNA"/>
</dbReference>
<name>A0A1F7RNF0_9BACT</name>
<comment type="caution">
    <text evidence="2">The sequence shown here is derived from an EMBL/GenBank/DDBJ whole genome shotgun (WGS) entry which is preliminary data.</text>
</comment>
<dbReference type="GO" id="GO:0046872">
    <property type="term" value="F:metal ion binding"/>
    <property type="evidence" value="ECO:0007669"/>
    <property type="project" value="InterPro"/>
</dbReference>
<evidence type="ECO:0000313" key="3">
    <source>
        <dbReference type="Proteomes" id="UP000178526"/>
    </source>
</evidence>